<evidence type="ECO:0000313" key="4">
    <source>
        <dbReference type="Proteomes" id="UP000242704"/>
    </source>
</evidence>
<gene>
    <name evidence="2" type="ORF">BU638_08165</name>
    <name evidence="1" type="ORF">BU653_09755</name>
</gene>
<dbReference type="InterPro" id="IPR009303">
    <property type="entry name" value="DUF960"/>
</dbReference>
<dbReference type="Proteomes" id="UP000242144">
    <property type="component" value="Unassembled WGS sequence"/>
</dbReference>
<name>A0AAE5SXR4_STACR</name>
<protein>
    <recommendedName>
        <fullName evidence="5">Pyridoxal phosphate-dependent enzyme</fullName>
    </recommendedName>
</protein>
<dbReference type="EMBL" id="PZCM01000009">
    <property type="protein sequence ID" value="PTG26775.1"/>
    <property type="molecule type" value="Genomic_DNA"/>
</dbReference>
<proteinExistence type="predicted"/>
<dbReference type="RefSeq" id="WP_107360784.1">
    <property type="nucleotide sequence ID" value="NZ_JAHSUN010000004.1"/>
</dbReference>
<reference evidence="3 4" key="1">
    <citation type="journal article" date="2016" name="Front. Microbiol.">
        <title>Comprehensive Phylogenetic Analysis of Bovine Non-aureus Staphylococci Species Based on Whole-Genome Sequencing.</title>
        <authorList>
            <person name="Naushad S."/>
            <person name="Barkema H.W."/>
            <person name="Luby C."/>
            <person name="Condas L.A."/>
            <person name="Nobrega D.B."/>
            <person name="Carson D.A."/>
            <person name="De Buck J."/>
        </authorList>
    </citation>
    <scope>NUCLEOTIDE SEQUENCE [LARGE SCALE GENOMIC DNA]</scope>
    <source>
        <strain evidence="2 3">SNUC 105</strain>
        <strain evidence="1 4">SNUC 505</strain>
    </source>
</reference>
<dbReference type="Pfam" id="PF06124">
    <property type="entry name" value="DUF960"/>
    <property type="match status" value="1"/>
</dbReference>
<dbReference type="Proteomes" id="UP000242704">
    <property type="component" value="Unassembled WGS sequence"/>
</dbReference>
<dbReference type="EMBL" id="PZBZ01000060">
    <property type="protein sequence ID" value="PTG12006.1"/>
    <property type="molecule type" value="Genomic_DNA"/>
</dbReference>
<reference evidence="1" key="2">
    <citation type="submission" date="2018-03" db="EMBL/GenBank/DDBJ databases">
        <authorList>
            <person name="Naushad S."/>
        </authorList>
    </citation>
    <scope>NUCLEOTIDE SEQUENCE</scope>
    <source>
        <strain evidence="2">SNUC 105</strain>
        <strain evidence="1">SNUC 505</strain>
    </source>
</reference>
<dbReference type="Gene3D" id="3.10.450.150">
    <property type="entry name" value="enterococcus faecalis protein"/>
    <property type="match status" value="1"/>
</dbReference>
<dbReference type="AlphaFoldDB" id="A0AAE5SXR4"/>
<accession>A0AAE5SXR4</accession>
<evidence type="ECO:0000313" key="3">
    <source>
        <dbReference type="Proteomes" id="UP000242144"/>
    </source>
</evidence>
<evidence type="ECO:0008006" key="5">
    <source>
        <dbReference type="Google" id="ProtNLM"/>
    </source>
</evidence>
<organism evidence="1 4">
    <name type="scientific">Staphylococcus chromogenes</name>
    <name type="common">Staphylococcus hyicus subsp. chromogenes</name>
    <dbReference type="NCBI Taxonomy" id="46126"/>
    <lineage>
        <taxon>Bacteria</taxon>
        <taxon>Bacillati</taxon>
        <taxon>Bacillota</taxon>
        <taxon>Bacilli</taxon>
        <taxon>Bacillales</taxon>
        <taxon>Staphylococcaceae</taxon>
        <taxon>Staphylococcus</taxon>
    </lineage>
</organism>
<sequence length="103" mass="12572">MNRYITRGIANNLSPTLQHQIWDLVLQKDTNQSNEQEPLDYFHIFQFITHQQKLFIRHTQENPEYFQYTKANDNHQVNISKVYVIREDDVDFSYYVMLLPEEY</sequence>
<comment type="caution">
    <text evidence="1">The sequence shown here is derived from an EMBL/GenBank/DDBJ whole genome shotgun (WGS) entry which is preliminary data.</text>
</comment>
<evidence type="ECO:0000313" key="2">
    <source>
        <dbReference type="EMBL" id="PTG26775.1"/>
    </source>
</evidence>
<evidence type="ECO:0000313" key="1">
    <source>
        <dbReference type="EMBL" id="PTG12006.1"/>
    </source>
</evidence>